<keyword evidence="3" id="KW-1185">Reference proteome</keyword>
<comment type="caution">
    <text evidence="2">The sequence shown here is derived from an EMBL/GenBank/DDBJ whole genome shotgun (WGS) entry which is preliminary data.</text>
</comment>
<sequence>MRHSARIATLTLAGAFALAVVAGPAAATVPSGIDSTISTLNGNSVLNGNQVPVCISGVEAAGVGVKVPVGSKESSGCVQH</sequence>
<keyword evidence="1" id="KW-0732">Signal</keyword>
<reference evidence="2" key="1">
    <citation type="submission" date="2022-06" db="EMBL/GenBank/DDBJ databases">
        <title>Sequencing the genomes of 1000 actinobacteria strains.</title>
        <authorList>
            <person name="Klenk H.-P."/>
        </authorList>
    </citation>
    <scope>NUCLEOTIDE SEQUENCE</scope>
    <source>
        <strain evidence="2">DSM 46694</strain>
    </source>
</reference>
<evidence type="ECO:0000256" key="1">
    <source>
        <dbReference type="SAM" id="SignalP"/>
    </source>
</evidence>
<evidence type="ECO:0000313" key="2">
    <source>
        <dbReference type="EMBL" id="MCP2357720.1"/>
    </source>
</evidence>
<dbReference type="RefSeq" id="WP_253744828.1">
    <property type="nucleotide sequence ID" value="NZ_BAABKA010000026.1"/>
</dbReference>
<evidence type="ECO:0000313" key="3">
    <source>
        <dbReference type="Proteomes" id="UP001139648"/>
    </source>
</evidence>
<organism evidence="2 3">
    <name type="scientific">Nonomuraea thailandensis</name>
    <dbReference type="NCBI Taxonomy" id="1188745"/>
    <lineage>
        <taxon>Bacteria</taxon>
        <taxon>Bacillati</taxon>
        <taxon>Actinomycetota</taxon>
        <taxon>Actinomycetes</taxon>
        <taxon>Streptosporangiales</taxon>
        <taxon>Streptosporangiaceae</taxon>
        <taxon>Nonomuraea</taxon>
    </lineage>
</organism>
<gene>
    <name evidence="2" type="ORF">HD597_004740</name>
</gene>
<dbReference type="EMBL" id="JAMZEB010000002">
    <property type="protein sequence ID" value="MCP2357720.1"/>
    <property type="molecule type" value="Genomic_DNA"/>
</dbReference>
<dbReference type="Proteomes" id="UP001139648">
    <property type="component" value="Unassembled WGS sequence"/>
</dbReference>
<evidence type="ECO:0008006" key="4">
    <source>
        <dbReference type="Google" id="ProtNLM"/>
    </source>
</evidence>
<accession>A0A9X2GH51</accession>
<proteinExistence type="predicted"/>
<dbReference type="AlphaFoldDB" id="A0A9X2GH51"/>
<feature type="signal peptide" evidence="1">
    <location>
        <begin position="1"/>
        <end position="27"/>
    </location>
</feature>
<feature type="chain" id="PRO_5040801054" description="Chaplin" evidence="1">
    <location>
        <begin position="28"/>
        <end position="80"/>
    </location>
</feature>
<name>A0A9X2GH51_9ACTN</name>
<protein>
    <recommendedName>
        <fullName evidence="4">Chaplin</fullName>
    </recommendedName>
</protein>